<dbReference type="EMBL" id="JBFDAA010000008">
    <property type="protein sequence ID" value="KAL1129892.1"/>
    <property type="molecule type" value="Genomic_DNA"/>
</dbReference>
<protein>
    <submittedName>
        <fullName evidence="2">Uncharacterized protein</fullName>
    </submittedName>
</protein>
<feature type="region of interest" description="Disordered" evidence="1">
    <location>
        <begin position="27"/>
        <end position="47"/>
    </location>
</feature>
<feature type="region of interest" description="Disordered" evidence="1">
    <location>
        <begin position="69"/>
        <end position="89"/>
    </location>
</feature>
<comment type="caution">
    <text evidence="2">The sequence shown here is derived from an EMBL/GenBank/DDBJ whole genome shotgun (WGS) entry which is preliminary data.</text>
</comment>
<name>A0ABD0YTN4_9HEMI</name>
<evidence type="ECO:0000313" key="2">
    <source>
        <dbReference type="EMBL" id="KAL1129892.1"/>
    </source>
</evidence>
<reference evidence="2 3" key="1">
    <citation type="submission" date="2024-07" db="EMBL/GenBank/DDBJ databases">
        <title>Chromosome-level genome assembly of the water stick insect Ranatra chinensis (Heteroptera: Nepidae).</title>
        <authorList>
            <person name="Liu X."/>
        </authorList>
    </citation>
    <scope>NUCLEOTIDE SEQUENCE [LARGE SCALE GENOMIC DNA]</scope>
    <source>
        <strain evidence="2">Cailab_2021Rc</strain>
        <tissue evidence="2">Muscle</tissue>
    </source>
</reference>
<sequence length="312" mass="34786">MACKSRNFFDENAKQGMAEKDSCVGLGAHQNKDKPSNKSCLKPSIISPDNSLGSSPITLKCSTKCADEVNSQDQRNEKDHSALPLPLPRLPEVQHSSNTIYVRMLEAVRSLYASQVSYAAEKSPKMRTHFAKQSDRICRSDIAALDAPPFTRISSILKRPQEPTRLILEQSSMTLGTSFSEDSFEGIPHSKRSVSWSSMVKSEKLTAPKRPPVTRPPKARLPTARGSPSGTLFEFQNKGTTYYDRLRRYTLLGEDPYLRKMVRDLADIFQHFTDPYGCIPSSSGGSIVMRSKLRRAARNVCQQKTDGVRNAI</sequence>
<proteinExistence type="predicted"/>
<dbReference type="Proteomes" id="UP001558652">
    <property type="component" value="Unassembled WGS sequence"/>
</dbReference>
<keyword evidence="3" id="KW-1185">Reference proteome</keyword>
<evidence type="ECO:0000256" key="1">
    <source>
        <dbReference type="SAM" id="MobiDB-lite"/>
    </source>
</evidence>
<evidence type="ECO:0000313" key="3">
    <source>
        <dbReference type="Proteomes" id="UP001558652"/>
    </source>
</evidence>
<accession>A0ABD0YTN4</accession>
<gene>
    <name evidence="2" type="ORF">AAG570_012836</name>
</gene>
<feature type="region of interest" description="Disordered" evidence="1">
    <location>
        <begin position="204"/>
        <end position="230"/>
    </location>
</feature>
<dbReference type="AlphaFoldDB" id="A0ABD0YTN4"/>
<organism evidence="2 3">
    <name type="scientific">Ranatra chinensis</name>
    <dbReference type="NCBI Taxonomy" id="642074"/>
    <lineage>
        <taxon>Eukaryota</taxon>
        <taxon>Metazoa</taxon>
        <taxon>Ecdysozoa</taxon>
        <taxon>Arthropoda</taxon>
        <taxon>Hexapoda</taxon>
        <taxon>Insecta</taxon>
        <taxon>Pterygota</taxon>
        <taxon>Neoptera</taxon>
        <taxon>Paraneoptera</taxon>
        <taxon>Hemiptera</taxon>
        <taxon>Heteroptera</taxon>
        <taxon>Panheteroptera</taxon>
        <taxon>Nepomorpha</taxon>
        <taxon>Nepidae</taxon>
        <taxon>Ranatrinae</taxon>
        <taxon>Ranatra</taxon>
    </lineage>
</organism>